<gene>
    <name evidence="1" type="ORF">GCK72_002970</name>
</gene>
<dbReference type="EMBL" id="WUAV01000001">
    <property type="protein sequence ID" value="KAF1771144.1"/>
    <property type="molecule type" value="Genomic_DNA"/>
</dbReference>
<dbReference type="CTD" id="78773454"/>
<dbReference type="KEGG" id="crq:GCK72_002970"/>
<dbReference type="GeneID" id="78773454"/>
<reference evidence="1 2" key="1">
    <citation type="submission" date="2019-12" db="EMBL/GenBank/DDBJ databases">
        <title>Chromosome-level assembly of the Caenorhabditis remanei genome.</title>
        <authorList>
            <person name="Teterina A.A."/>
            <person name="Willis J.H."/>
            <person name="Phillips P.C."/>
        </authorList>
    </citation>
    <scope>NUCLEOTIDE SEQUENCE [LARGE SCALE GENOMIC DNA]</scope>
    <source>
        <strain evidence="1 2">PX506</strain>
        <tissue evidence="1">Whole organism</tissue>
    </source>
</reference>
<sequence length="658" mass="71610">MKFLTGCGLVDLLGGSLNWNCGRWNIGGSGSCVDSLSGSLSWNTGGCVSLGGGRWDISGRCGSLLCDGGRLIGLSRRRWDISSCGGGFSLSRCCVGISCSLLWDCGGLIGLSSRWNISSRRCDLNLSGSLICWSSGGCIGLSGGAWDISCRSRSLLWDRGGLIGSSCGLSLSGCSVGLSCSLIGSSCGRRWNISGGGCVDSLSGSLSWDSGGLISLGSRSIVSSGLSHWSNISISRRLVTGSTSLIISRRILALWHVLSVVTDDTSLVEREFSRTLHWDGTSVGAGDVVVAALSIWRSGGLNWDWNVVSWSGSGLNVDWSVVWSSGSLHIGSWGSCDVYWSIWTSSGLNWNRDIFGWSRGGFSGDWCVVWGGCWLSDVFSWSGGGLSDVWGSGGLNWSIWTSSGLNWNRDIFGRSRGGFSGDWCVVWSGCWLSDVFSWSGGGLNIAWSIIWDCRGLHILGWGRSWLGDRLVWASGSLDWNWHVLSWHGGGLSDDTNVWVGGGLNWNIWVDWSSHVSSWSRRGFRRRTVGRCVVLWNSSALWNVVRVLTSDDSVVVDQLKFTSRTSQKLWRASTDRIETIFLRRTVRVHENRRVGAGSVTRSFWSCALEWKVLVHTSDTILGTDRGDEESGEDHTFGKHPGKILGEMDGISERKRRILY</sequence>
<dbReference type="RefSeq" id="XP_053592367.1">
    <property type="nucleotide sequence ID" value="XM_053723722.1"/>
</dbReference>
<evidence type="ECO:0000313" key="2">
    <source>
        <dbReference type="Proteomes" id="UP000483820"/>
    </source>
</evidence>
<evidence type="ECO:0000313" key="1">
    <source>
        <dbReference type="EMBL" id="KAF1771144.1"/>
    </source>
</evidence>
<name>A0A6A5HWG5_CAERE</name>
<organism evidence="1 2">
    <name type="scientific">Caenorhabditis remanei</name>
    <name type="common">Caenorhabditis vulgaris</name>
    <dbReference type="NCBI Taxonomy" id="31234"/>
    <lineage>
        <taxon>Eukaryota</taxon>
        <taxon>Metazoa</taxon>
        <taxon>Ecdysozoa</taxon>
        <taxon>Nematoda</taxon>
        <taxon>Chromadorea</taxon>
        <taxon>Rhabditida</taxon>
        <taxon>Rhabditina</taxon>
        <taxon>Rhabditomorpha</taxon>
        <taxon>Rhabditoidea</taxon>
        <taxon>Rhabditidae</taxon>
        <taxon>Peloderinae</taxon>
        <taxon>Caenorhabditis</taxon>
    </lineage>
</organism>
<comment type="caution">
    <text evidence="1">The sequence shown here is derived from an EMBL/GenBank/DDBJ whole genome shotgun (WGS) entry which is preliminary data.</text>
</comment>
<dbReference type="AlphaFoldDB" id="A0A6A5HWG5"/>
<accession>A0A6A5HWG5</accession>
<dbReference type="Proteomes" id="UP000483820">
    <property type="component" value="Chromosome I"/>
</dbReference>
<protein>
    <submittedName>
        <fullName evidence="1">Uncharacterized protein</fullName>
    </submittedName>
</protein>
<proteinExistence type="predicted"/>